<keyword evidence="2" id="KW-1185">Reference proteome</keyword>
<accession>A0A4R1BW92</accession>
<proteinExistence type="predicted"/>
<organism evidence="1 2">
    <name type="scientific">Nocardioides jejuensis</name>
    <dbReference type="NCBI Taxonomy" id="2502782"/>
    <lineage>
        <taxon>Bacteria</taxon>
        <taxon>Bacillati</taxon>
        <taxon>Actinomycetota</taxon>
        <taxon>Actinomycetes</taxon>
        <taxon>Propionibacteriales</taxon>
        <taxon>Nocardioidaceae</taxon>
        <taxon>Nocardioides</taxon>
    </lineage>
</organism>
<protein>
    <submittedName>
        <fullName evidence="1">Uncharacterized protein</fullName>
    </submittedName>
</protein>
<dbReference type="AlphaFoldDB" id="A0A4R1BW92"/>
<comment type="caution">
    <text evidence="1">The sequence shown here is derived from an EMBL/GenBank/DDBJ whole genome shotgun (WGS) entry which is preliminary data.</text>
</comment>
<dbReference type="EMBL" id="SJZJ01000024">
    <property type="protein sequence ID" value="TCJ22310.1"/>
    <property type="molecule type" value="Genomic_DNA"/>
</dbReference>
<dbReference type="OrthoDB" id="3790593at2"/>
<sequence>MRALTLLALTATMAGTLTVSGCASDQEKWCDRVSAAAPTLGKTLDEGGAKTGLIDALPTLRSLADAAPSDVREDWSTLVDAVSGLADAVAAKDDKATRQAGLKLASPDVQAAANAVDQEARDVCHAGLF</sequence>
<name>A0A4R1BW92_9ACTN</name>
<dbReference type="Proteomes" id="UP000295453">
    <property type="component" value="Unassembled WGS sequence"/>
</dbReference>
<evidence type="ECO:0000313" key="2">
    <source>
        <dbReference type="Proteomes" id="UP000295453"/>
    </source>
</evidence>
<dbReference type="PROSITE" id="PS51257">
    <property type="entry name" value="PROKAR_LIPOPROTEIN"/>
    <property type="match status" value="1"/>
</dbReference>
<gene>
    <name evidence="1" type="ORF">EPD65_13305</name>
</gene>
<reference evidence="1 2" key="1">
    <citation type="submission" date="2019-03" db="EMBL/GenBank/DDBJ databases">
        <authorList>
            <person name="Kim M.K.M."/>
        </authorList>
    </citation>
    <scope>NUCLEOTIDE SEQUENCE [LARGE SCALE GENOMIC DNA]</scope>
    <source>
        <strain evidence="1 2">18JY15-6</strain>
    </source>
</reference>
<evidence type="ECO:0000313" key="1">
    <source>
        <dbReference type="EMBL" id="TCJ22310.1"/>
    </source>
</evidence>
<dbReference type="RefSeq" id="WP_131584920.1">
    <property type="nucleotide sequence ID" value="NZ_SJZJ01000024.1"/>
</dbReference>